<protein>
    <recommendedName>
        <fullName evidence="5">Carboxylic ester hydrolase</fullName>
        <ecNumber evidence="5">3.1.1.-</ecNumber>
    </recommendedName>
</protein>
<reference evidence="7 8" key="1">
    <citation type="submission" date="2019-03" db="EMBL/GenBank/DDBJ databases">
        <title>Genomic Encyclopedia of Type Strains, Phase IV (KMG-IV): sequencing the most valuable type-strain genomes for metagenomic binning, comparative biology and taxonomic classification.</title>
        <authorList>
            <person name="Goeker M."/>
        </authorList>
    </citation>
    <scope>NUCLEOTIDE SEQUENCE [LARGE SCALE GENOMIC DNA]</scope>
    <source>
        <strain evidence="7 8">DSM 28697</strain>
    </source>
</reference>
<dbReference type="InterPro" id="IPR050654">
    <property type="entry name" value="AChE-related_enzymes"/>
</dbReference>
<dbReference type="EC" id="3.1.1.-" evidence="5"/>
<dbReference type="InterPro" id="IPR000997">
    <property type="entry name" value="Cholinesterase"/>
</dbReference>
<gene>
    <name evidence="7" type="ORF">EV213_1245</name>
</gene>
<dbReference type="OrthoDB" id="9775851at2"/>
<dbReference type="Gene3D" id="3.40.50.1820">
    <property type="entry name" value="alpha/beta hydrolase"/>
    <property type="match status" value="1"/>
</dbReference>
<accession>A0A4R6TQ07</accession>
<dbReference type="PANTHER" id="PTHR43918">
    <property type="entry name" value="ACETYLCHOLINESTERASE"/>
    <property type="match status" value="1"/>
</dbReference>
<dbReference type="InterPro" id="IPR019826">
    <property type="entry name" value="Carboxylesterase_B_AS"/>
</dbReference>
<evidence type="ECO:0000256" key="5">
    <source>
        <dbReference type="RuleBase" id="RU361235"/>
    </source>
</evidence>
<feature type="active site" description="Charge relay system" evidence="4">
    <location>
        <position position="396"/>
    </location>
</feature>
<organism evidence="7 8">
    <name type="scientific">Aureibacillus halotolerans</name>
    <dbReference type="NCBI Taxonomy" id="1508390"/>
    <lineage>
        <taxon>Bacteria</taxon>
        <taxon>Bacillati</taxon>
        <taxon>Bacillota</taxon>
        <taxon>Bacilli</taxon>
        <taxon>Bacillales</taxon>
        <taxon>Bacillaceae</taxon>
        <taxon>Aureibacillus</taxon>
    </lineage>
</organism>
<dbReference type="EMBL" id="SNYJ01000024">
    <property type="protein sequence ID" value="TDQ34587.1"/>
    <property type="molecule type" value="Genomic_DNA"/>
</dbReference>
<evidence type="ECO:0000313" key="7">
    <source>
        <dbReference type="EMBL" id="TDQ34587.1"/>
    </source>
</evidence>
<dbReference type="RefSeq" id="WP_133582099.1">
    <property type="nucleotide sequence ID" value="NZ_SNYJ01000024.1"/>
</dbReference>
<dbReference type="PRINTS" id="PR00878">
    <property type="entry name" value="CHOLNESTRASE"/>
</dbReference>
<dbReference type="SUPFAM" id="SSF53474">
    <property type="entry name" value="alpha/beta-Hydrolases"/>
    <property type="match status" value="1"/>
</dbReference>
<dbReference type="InterPro" id="IPR029058">
    <property type="entry name" value="AB_hydrolase_fold"/>
</dbReference>
<sequence length="485" mass="52697">MRESIVHTSLGALEGTHEHGAFVWKGIPYAEPPTENLRFKSPVPVKAWEGVRKEQSFGPVCPQYVNDSMVAQDPKVLDQSEDCLYLTIWTPEAPSEKPLPVVVWIHGGAFVGGHSSNPLYHGNALAKRGNVIVVSFNYRLGALGFLNLSHLDAAYTPNAGLLDQVEALNWVQSHIASFGGDPANVTIMGESAGSMSVAALLAMPAAKGLFSKAIMQSGASQAMPLQLSKQVTSYFLTQIGADTPDSLANVSVSDLVAAQGKVADITGPLLTFQPVIDGNVLPLEPQQAIADGAAKDIPLLLGTNQDEGAFFIREDNLLEEQEIVRILATEMPEPQAEVVAKKYSSSHASQAQFITDLYFWRTSLQFIEAQSHFAPVWMYRFDGYIQGHPLFGEPVHAAEIPFVFGQLGVFQQLGFPITEEAMALSSRMQDAWLAFIQQGSPSTAALNWGGYTTETRATMVFAEPTTHHVFDPDAEKRAALMRGWV</sequence>
<evidence type="ECO:0000259" key="6">
    <source>
        <dbReference type="Pfam" id="PF00135"/>
    </source>
</evidence>
<dbReference type="InterPro" id="IPR002018">
    <property type="entry name" value="CarbesteraseB"/>
</dbReference>
<dbReference type="Proteomes" id="UP000295632">
    <property type="component" value="Unassembled WGS sequence"/>
</dbReference>
<dbReference type="PROSITE" id="PS00122">
    <property type="entry name" value="CARBOXYLESTERASE_B_1"/>
    <property type="match status" value="1"/>
</dbReference>
<feature type="domain" description="Carboxylesterase type B" evidence="6">
    <location>
        <begin position="3"/>
        <end position="466"/>
    </location>
</feature>
<comment type="similarity">
    <text evidence="1 5">Belongs to the type-B carboxylesterase/lipase family.</text>
</comment>
<proteinExistence type="inferred from homology"/>
<evidence type="ECO:0000313" key="8">
    <source>
        <dbReference type="Proteomes" id="UP000295632"/>
    </source>
</evidence>
<dbReference type="Pfam" id="PF00135">
    <property type="entry name" value="COesterase"/>
    <property type="match status" value="1"/>
</dbReference>
<keyword evidence="2 5" id="KW-0378">Hydrolase</keyword>
<keyword evidence="3" id="KW-1015">Disulfide bond</keyword>
<evidence type="ECO:0000256" key="4">
    <source>
        <dbReference type="PIRSR" id="PIRSR600997-1"/>
    </source>
</evidence>
<evidence type="ECO:0000256" key="1">
    <source>
        <dbReference type="ARBA" id="ARBA00005964"/>
    </source>
</evidence>
<feature type="active site" description="Charge relay system" evidence="4">
    <location>
        <position position="307"/>
    </location>
</feature>
<evidence type="ECO:0000256" key="2">
    <source>
        <dbReference type="ARBA" id="ARBA00022801"/>
    </source>
</evidence>
<evidence type="ECO:0000256" key="3">
    <source>
        <dbReference type="ARBA" id="ARBA00023157"/>
    </source>
</evidence>
<dbReference type="AlphaFoldDB" id="A0A4R6TQ07"/>
<comment type="caution">
    <text evidence="7">The sequence shown here is derived from an EMBL/GenBank/DDBJ whole genome shotgun (WGS) entry which is preliminary data.</text>
</comment>
<name>A0A4R6TQ07_9BACI</name>
<keyword evidence="8" id="KW-1185">Reference proteome</keyword>
<dbReference type="GO" id="GO:0004104">
    <property type="term" value="F:cholinesterase activity"/>
    <property type="evidence" value="ECO:0007669"/>
    <property type="project" value="InterPro"/>
</dbReference>
<dbReference type="PANTHER" id="PTHR43918:SF4">
    <property type="entry name" value="CARBOXYLIC ESTER HYDROLASE"/>
    <property type="match status" value="1"/>
</dbReference>
<feature type="active site" description="Acyl-ester intermediate" evidence="4">
    <location>
        <position position="191"/>
    </location>
</feature>